<dbReference type="Pfam" id="PF02041">
    <property type="entry name" value="Auxin_BP"/>
    <property type="match status" value="1"/>
</dbReference>
<name>E1Z6A3_CHLVA</name>
<evidence type="ECO:0000256" key="7">
    <source>
        <dbReference type="ARBA" id="ARBA00023180"/>
    </source>
</evidence>
<dbReference type="PRINTS" id="PR00655">
    <property type="entry name" value="AUXINBINDNGP"/>
</dbReference>
<evidence type="ECO:0000256" key="1">
    <source>
        <dbReference type="ARBA" id="ARBA00004319"/>
    </source>
</evidence>
<evidence type="ECO:0000256" key="9">
    <source>
        <dbReference type="PIRSR" id="PIRSR600526-1"/>
    </source>
</evidence>
<feature type="non-terminal residue" evidence="11">
    <location>
        <position position="1"/>
    </location>
</feature>
<feature type="binding site" evidence="10">
    <location>
        <position position="57"/>
    </location>
    <ligand>
        <name>Zn(2+)</name>
        <dbReference type="ChEBI" id="CHEBI:29105"/>
    </ligand>
</feature>
<feature type="binding site" evidence="10">
    <location>
        <position position="53"/>
    </location>
    <ligand>
        <name>Zn(2+)</name>
        <dbReference type="ChEBI" id="CHEBI:29105"/>
    </ligand>
</feature>
<dbReference type="InterPro" id="IPR014710">
    <property type="entry name" value="RmlC-like_jellyroll"/>
</dbReference>
<dbReference type="GO" id="GO:0000911">
    <property type="term" value="P:cytokinesis by cell plate formation"/>
    <property type="evidence" value="ECO:0007669"/>
    <property type="project" value="TreeGrafter"/>
</dbReference>
<dbReference type="Gene3D" id="2.60.120.10">
    <property type="entry name" value="Jelly Rolls"/>
    <property type="match status" value="1"/>
</dbReference>
<keyword evidence="5 10" id="KW-0862">Zinc</keyword>
<keyword evidence="4" id="KW-0256">Endoplasmic reticulum</keyword>
<accession>E1Z6A3</accession>
<dbReference type="OrthoDB" id="513594at2759"/>
<dbReference type="InterPro" id="IPR000526">
    <property type="entry name" value="Auxin-bd"/>
</dbReference>
<evidence type="ECO:0000256" key="2">
    <source>
        <dbReference type="ARBA" id="ARBA00022723"/>
    </source>
</evidence>
<feature type="binding site" evidence="10">
    <location>
        <position position="96"/>
    </location>
    <ligand>
        <name>Zn(2+)</name>
        <dbReference type="ChEBI" id="CHEBI:29105"/>
    </ligand>
</feature>
<feature type="binding site" evidence="10">
    <location>
        <position position="51"/>
    </location>
    <ligand>
        <name>Zn(2+)</name>
        <dbReference type="ChEBI" id="CHEBI:29105"/>
    </ligand>
</feature>
<comment type="subcellular location">
    <subcellularLocation>
        <location evidence="1">Endoplasmic reticulum lumen</location>
    </subcellularLocation>
</comment>
<evidence type="ECO:0000256" key="4">
    <source>
        <dbReference type="ARBA" id="ARBA00022824"/>
    </source>
</evidence>
<dbReference type="FunCoup" id="E1Z6A3">
    <property type="interactions" value="168"/>
</dbReference>
<dbReference type="EMBL" id="GL433837">
    <property type="protein sequence ID" value="EFN58895.1"/>
    <property type="molecule type" value="Genomic_DNA"/>
</dbReference>
<evidence type="ECO:0000256" key="5">
    <source>
        <dbReference type="ARBA" id="ARBA00022833"/>
    </source>
</evidence>
<evidence type="ECO:0000256" key="8">
    <source>
        <dbReference type="ARBA" id="ARBA00023294"/>
    </source>
</evidence>
<dbReference type="SUPFAM" id="SSF51182">
    <property type="entry name" value="RmlC-like cupins"/>
    <property type="match status" value="1"/>
</dbReference>
<dbReference type="GO" id="GO:0009734">
    <property type="term" value="P:auxin-activated signaling pathway"/>
    <property type="evidence" value="ECO:0007669"/>
    <property type="project" value="UniProtKB-KW"/>
</dbReference>
<dbReference type="PANTHER" id="PTHR37236:SF1">
    <property type="entry name" value="AUXIN-BINDING PROTEIN 1"/>
    <property type="match status" value="1"/>
</dbReference>
<keyword evidence="3" id="KW-0732">Signal</keyword>
<keyword evidence="12" id="KW-1185">Reference proteome</keyword>
<dbReference type="AlphaFoldDB" id="E1Z6A3"/>
<dbReference type="RefSeq" id="XP_005850997.1">
    <property type="nucleotide sequence ID" value="XM_005850935.1"/>
</dbReference>
<sequence length="144" mass="16192">PVKYHIDELYQSNHGRSGLAHITVAGAAHHGMRKIEMWLQTFAPGVQTPVHRHACEEVFVIQRGAGTAFFRAPDGGVQQVAFQQNDTLIILPDMVHQIVNTGQEDLQALVVIDSPPIRIFTYSDWSIADVQAQLQQPYYWDRAC</sequence>
<dbReference type="GO" id="GO:0046872">
    <property type="term" value="F:metal ion binding"/>
    <property type="evidence" value="ECO:0007669"/>
    <property type="project" value="UniProtKB-KW"/>
</dbReference>
<reference evidence="11 12" key="1">
    <citation type="journal article" date="2010" name="Plant Cell">
        <title>The Chlorella variabilis NC64A genome reveals adaptation to photosymbiosis, coevolution with viruses, and cryptic sex.</title>
        <authorList>
            <person name="Blanc G."/>
            <person name="Duncan G."/>
            <person name="Agarkova I."/>
            <person name="Borodovsky M."/>
            <person name="Gurnon J."/>
            <person name="Kuo A."/>
            <person name="Lindquist E."/>
            <person name="Lucas S."/>
            <person name="Pangilinan J."/>
            <person name="Polle J."/>
            <person name="Salamov A."/>
            <person name="Terry A."/>
            <person name="Yamada T."/>
            <person name="Dunigan D.D."/>
            <person name="Grigoriev I.V."/>
            <person name="Claverie J.M."/>
            <person name="Van Etten J.L."/>
        </authorList>
    </citation>
    <scope>NUCLEOTIDE SEQUENCE [LARGE SCALE GENOMIC DNA]</scope>
    <source>
        <strain evidence="11 12">NC64A</strain>
    </source>
</reference>
<dbReference type="InParanoid" id="E1Z6A3"/>
<keyword evidence="7" id="KW-0325">Glycoprotein</keyword>
<keyword evidence="8" id="KW-0927">Auxin signaling pathway</keyword>
<dbReference type="GO" id="GO:0005788">
    <property type="term" value="C:endoplasmic reticulum lumen"/>
    <property type="evidence" value="ECO:0007669"/>
    <property type="project" value="UniProtKB-SubCell"/>
</dbReference>
<evidence type="ECO:0000256" key="6">
    <source>
        <dbReference type="ARBA" id="ARBA00023170"/>
    </source>
</evidence>
<evidence type="ECO:0000256" key="3">
    <source>
        <dbReference type="ARBA" id="ARBA00022729"/>
    </source>
</evidence>
<keyword evidence="6" id="KW-0675">Receptor</keyword>
<dbReference type="Proteomes" id="UP000008141">
    <property type="component" value="Unassembled WGS sequence"/>
</dbReference>
<evidence type="ECO:0000313" key="11">
    <source>
        <dbReference type="EMBL" id="EFN58895.1"/>
    </source>
</evidence>
<dbReference type="GO" id="GO:0032877">
    <property type="term" value="P:positive regulation of DNA endoreduplication"/>
    <property type="evidence" value="ECO:0007669"/>
    <property type="project" value="TreeGrafter"/>
</dbReference>
<dbReference type="GO" id="GO:0045793">
    <property type="term" value="P:positive regulation of cell size"/>
    <property type="evidence" value="ECO:0007669"/>
    <property type="project" value="TreeGrafter"/>
</dbReference>
<proteinExistence type="predicted"/>
<dbReference type="STRING" id="554065.E1Z6A3"/>
<evidence type="ECO:0000256" key="10">
    <source>
        <dbReference type="PIRSR" id="PIRSR600526-2"/>
    </source>
</evidence>
<feature type="non-terminal residue" evidence="11">
    <location>
        <position position="144"/>
    </location>
</feature>
<gene>
    <name evidence="11" type="ORF">CHLNCDRAFT_17596</name>
</gene>
<dbReference type="InterPro" id="IPR011051">
    <property type="entry name" value="RmlC_Cupin_sf"/>
</dbReference>
<evidence type="ECO:0008006" key="13">
    <source>
        <dbReference type="Google" id="ProtNLM"/>
    </source>
</evidence>
<dbReference type="OMA" id="WDEGCLP"/>
<dbReference type="GeneID" id="17357829"/>
<feature type="glycosylation site" description="N-linked (GlcNAc...) asparagine" evidence="9">
    <location>
        <position position="85"/>
    </location>
</feature>
<dbReference type="GO" id="GO:0051781">
    <property type="term" value="P:positive regulation of cell division"/>
    <property type="evidence" value="ECO:0007669"/>
    <property type="project" value="TreeGrafter"/>
</dbReference>
<dbReference type="eggNOG" id="ENOG502RXJU">
    <property type="taxonomic scope" value="Eukaryota"/>
</dbReference>
<dbReference type="PANTHER" id="PTHR37236">
    <property type="entry name" value="AUXIN-BINDING PROTEIN 1"/>
    <property type="match status" value="1"/>
</dbReference>
<protein>
    <recommendedName>
        <fullName evidence="13">Cupin 2 conserved barrel domain-containing protein</fullName>
    </recommendedName>
</protein>
<dbReference type="GO" id="GO:0009826">
    <property type="term" value="P:unidimensional cell growth"/>
    <property type="evidence" value="ECO:0007669"/>
    <property type="project" value="TreeGrafter"/>
</dbReference>
<keyword evidence="2 10" id="KW-0479">Metal-binding</keyword>
<dbReference type="GO" id="GO:0010011">
    <property type="term" value="F:auxin binding"/>
    <property type="evidence" value="ECO:0007669"/>
    <property type="project" value="InterPro"/>
</dbReference>
<evidence type="ECO:0000313" key="12">
    <source>
        <dbReference type="Proteomes" id="UP000008141"/>
    </source>
</evidence>
<dbReference type="KEGG" id="cvr:CHLNCDRAFT_17596"/>
<organism evidence="12">
    <name type="scientific">Chlorella variabilis</name>
    <name type="common">Green alga</name>
    <dbReference type="NCBI Taxonomy" id="554065"/>
    <lineage>
        <taxon>Eukaryota</taxon>
        <taxon>Viridiplantae</taxon>
        <taxon>Chlorophyta</taxon>
        <taxon>core chlorophytes</taxon>
        <taxon>Trebouxiophyceae</taxon>
        <taxon>Chlorellales</taxon>
        <taxon>Chlorellaceae</taxon>
        <taxon>Chlorella clade</taxon>
        <taxon>Chlorella</taxon>
    </lineage>
</organism>